<dbReference type="AlphaFoldDB" id="A0A1B6E482"/>
<feature type="non-terminal residue" evidence="2">
    <location>
        <position position="1"/>
    </location>
</feature>
<gene>
    <name evidence="2" type="ORF">g.1616</name>
</gene>
<feature type="compositionally biased region" description="Basic and acidic residues" evidence="1">
    <location>
        <begin position="126"/>
        <end position="142"/>
    </location>
</feature>
<dbReference type="EMBL" id="GEDC01004591">
    <property type="protein sequence ID" value="JAS32707.1"/>
    <property type="molecule type" value="Transcribed_RNA"/>
</dbReference>
<accession>A0A1B6E482</accession>
<name>A0A1B6E482_9HEMI</name>
<sequence length="189" mass="21377">KALPGDEPNLDLSHLSEEERALIQNVMAKAKDMDIQETVMPMDLGNDLSMRALDSTESYSLQQRPHQDSYSHPQRQDSFLMSQSLDQYNMKMQQENLTMGVQKQDMYNSSIQNNSYYSKSSWESPIEEKEQRLKGVPRHDGDCEYSSTSPGVNDPAETFNSDVRLSPGSPYSSPPASDDDCNRDKGRLS</sequence>
<feature type="non-terminal residue" evidence="2">
    <location>
        <position position="189"/>
    </location>
</feature>
<proteinExistence type="predicted"/>
<evidence type="ECO:0000313" key="2">
    <source>
        <dbReference type="EMBL" id="JAS32707.1"/>
    </source>
</evidence>
<feature type="compositionally biased region" description="Low complexity" evidence="1">
    <location>
        <begin position="166"/>
        <end position="176"/>
    </location>
</feature>
<dbReference type="Gene3D" id="3.30.40.10">
    <property type="entry name" value="Zinc/RING finger domain, C3HC4 (zinc finger)"/>
    <property type="match status" value="1"/>
</dbReference>
<reference evidence="2" key="1">
    <citation type="submission" date="2015-12" db="EMBL/GenBank/DDBJ databases">
        <title>De novo transcriptome assembly of four potential Pierce s Disease insect vectors from Arizona vineyards.</title>
        <authorList>
            <person name="Tassone E.E."/>
        </authorList>
    </citation>
    <scope>NUCLEOTIDE SEQUENCE</scope>
</reference>
<dbReference type="InterPro" id="IPR013083">
    <property type="entry name" value="Znf_RING/FYVE/PHD"/>
</dbReference>
<protein>
    <submittedName>
        <fullName evidence="2">Uncharacterized protein</fullName>
    </submittedName>
</protein>
<feature type="region of interest" description="Disordered" evidence="1">
    <location>
        <begin position="117"/>
        <end position="189"/>
    </location>
</feature>
<evidence type="ECO:0000256" key="1">
    <source>
        <dbReference type="SAM" id="MobiDB-lite"/>
    </source>
</evidence>
<feature type="compositionally biased region" description="Basic and acidic residues" evidence="1">
    <location>
        <begin position="180"/>
        <end position="189"/>
    </location>
</feature>
<organism evidence="2">
    <name type="scientific">Clastoptera arizonana</name>
    <name type="common">Arizona spittle bug</name>
    <dbReference type="NCBI Taxonomy" id="38151"/>
    <lineage>
        <taxon>Eukaryota</taxon>
        <taxon>Metazoa</taxon>
        <taxon>Ecdysozoa</taxon>
        <taxon>Arthropoda</taxon>
        <taxon>Hexapoda</taxon>
        <taxon>Insecta</taxon>
        <taxon>Pterygota</taxon>
        <taxon>Neoptera</taxon>
        <taxon>Paraneoptera</taxon>
        <taxon>Hemiptera</taxon>
        <taxon>Auchenorrhyncha</taxon>
        <taxon>Cercopoidea</taxon>
        <taxon>Clastopteridae</taxon>
        <taxon>Clastoptera</taxon>
    </lineage>
</organism>